<dbReference type="SUPFAM" id="SSF48452">
    <property type="entry name" value="TPR-like"/>
    <property type="match status" value="1"/>
</dbReference>
<sequence>MASLMTIPPELREQIYALILHPDANRHYHEDEYTSYSYQDAVQLFLVNRQIYHESRKIFQELNTFVRVETPWPEAQFHVAREGHVPLIAPGGRAARFEGHSMTVSIDAPEVPVSQEAAIDQAQANDETKMEPGDEQRFLILLEDLDKFCTMWFYSSLSHEALNPQLRLDLTLRDPRPHQEKYLQKSLQRRLLLPFAQVKDLRSMVVTGDPKPDASVEAELREQQKEPHKRPEQCLREAIQFKAEGNAQLTAGHPKEALEIYRQAWLAMHIVIKGRRRHIHADHFFAREMPDYPFTGKNGQSERLILRVQLVANTCLAYIKLEQWEECAFWGMRSVGMIREAIRADDRYDIPPEDEAVLGFPAANQMGKIYYRTALAKKAMEDKTSARKLLRVAAIYLPRDENVKQELAACALRLG</sequence>
<proteinExistence type="predicted"/>
<dbReference type="AlphaFoldDB" id="A0A3M6X2I7"/>
<dbReference type="EMBL" id="QWIK01002606">
    <property type="protein sequence ID" value="RMX84810.1"/>
    <property type="molecule type" value="Genomic_DNA"/>
</dbReference>
<feature type="compositionally biased region" description="Basic and acidic residues" evidence="1">
    <location>
        <begin position="210"/>
        <end position="231"/>
    </location>
</feature>
<accession>A0A3M6X2I7</accession>
<protein>
    <submittedName>
        <fullName evidence="2">Uncharacterized protein</fullName>
    </submittedName>
</protein>
<evidence type="ECO:0000313" key="2">
    <source>
        <dbReference type="EMBL" id="RMX84810.1"/>
    </source>
</evidence>
<evidence type="ECO:0000313" key="3">
    <source>
        <dbReference type="Proteomes" id="UP000282582"/>
    </source>
</evidence>
<gene>
    <name evidence="2" type="ORF">D0868_15427</name>
</gene>
<feature type="region of interest" description="Disordered" evidence="1">
    <location>
        <begin position="208"/>
        <end position="231"/>
    </location>
</feature>
<name>A0A3M6X2I7_HORWE</name>
<dbReference type="Proteomes" id="UP000282582">
    <property type="component" value="Unassembled WGS sequence"/>
</dbReference>
<dbReference type="InterPro" id="IPR011990">
    <property type="entry name" value="TPR-like_helical_dom_sf"/>
</dbReference>
<evidence type="ECO:0000256" key="1">
    <source>
        <dbReference type="SAM" id="MobiDB-lite"/>
    </source>
</evidence>
<reference evidence="2 3" key="1">
    <citation type="journal article" date="2018" name="BMC Genomics">
        <title>Genomic evidence for intraspecific hybridization in a clonal and extremely halotolerant yeast.</title>
        <authorList>
            <person name="Gostincar C."/>
            <person name="Stajich J.E."/>
            <person name="Zupancic J."/>
            <person name="Zalar P."/>
            <person name="Gunde-Cimerman N."/>
        </authorList>
    </citation>
    <scope>NUCLEOTIDE SEQUENCE [LARGE SCALE GENOMIC DNA]</scope>
    <source>
        <strain evidence="2 3">EXF-6654</strain>
    </source>
</reference>
<comment type="caution">
    <text evidence="2">The sequence shown here is derived from an EMBL/GenBank/DDBJ whole genome shotgun (WGS) entry which is preliminary data.</text>
</comment>
<dbReference type="Gene3D" id="1.25.40.10">
    <property type="entry name" value="Tetratricopeptide repeat domain"/>
    <property type="match status" value="1"/>
</dbReference>
<organism evidence="2 3">
    <name type="scientific">Hortaea werneckii</name>
    <name type="common">Black yeast</name>
    <name type="synonym">Cladosporium werneckii</name>
    <dbReference type="NCBI Taxonomy" id="91943"/>
    <lineage>
        <taxon>Eukaryota</taxon>
        <taxon>Fungi</taxon>
        <taxon>Dikarya</taxon>
        <taxon>Ascomycota</taxon>
        <taxon>Pezizomycotina</taxon>
        <taxon>Dothideomycetes</taxon>
        <taxon>Dothideomycetidae</taxon>
        <taxon>Mycosphaerellales</taxon>
        <taxon>Teratosphaeriaceae</taxon>
        <taxon>Hortaea</taxon>
    </lineage>
</organism>